<evidence type="ECO:0000256" key="3">
    <source>
        <dbReference type="ARBA" id="ARBA00022692"/>
    </source>
</evidence>
<comment type="function">
    <text evidence="6">Na(+)/H(+) antiporter that extrudes sodium in exchange for external protons.</text>
</comment>
<evidence type="ECO:0000256" key="5">
    <source>
        <dbReference type="ARBA" id="ARBA00023136"/>
    </source>
</evidence>
<comment type="subcellular location">
    <subcellularLocation>
        <location evidence="1">Cell inner membrane</location>
        <topology evidence="1">Multi-pass membrane protein</topology>
    </subcellularLocation>
    <subcellularLocation>
        <location evidence="6">Cell membrane</location>
        <topology evidence="6">Multi-pass membrane protein</topology>
    </subcellularLocation>
</comment>
<comment type="catalytic activity">
    <reaction evidence="6">
        <text>Na(+)(in) + 2 H(+)(out) = Na(+)(out) + 2 H(+)(in)</text>
        <dbReference type="Rhea" id="RHEA:29251"/>
        <dbReference type="ChEBI" id="CHEBI:15378"/>
        <dbReference type="ChEBI" id="CHEBI:29101"/>
    </reaction>
</comment>
<feature type="transmembrane region" description="Helical" evidence="6">
    <location>
        <begin position="256"/>
        <end position="281"/>
    </location>
</feature>
<dbReference type="InterPro" id="IPR004670">
    <property type="entry name" value="NhaA"/>
</dbReference>
<sequence length="403" mass="42295">MAITRLKTPSALRRFLNGQSSAGLVLMATAALALIVANSPLAGTYEAILHTYVGPLSLGHWINDALMAVFFLLVGLEIKREMLDGQLSTWSRRILPGVAALGGMVVPALIFYALNTGPTARGWAIPAATDIAFALGVISLLGKRAPASLRIFLAALAIIDDLGAVIIIALFYTADLSLGNLAGAGAIVVALVAMNRFKIDRLLPYLLLGAALWFFVFRSGIHATLAGVVLALTIPLDRTPSRSDSDAESPLHRLEHALHLPVGFLIVPLFAFANAGVPLLGLPADAFTAPVTLGVTLGLLLGKPIGVFGLSMIAIRLGLADAPAYASRTQMLGVSLLCGIGFTMSLFIALLAYPDAAILQAEAKIGILAGSLLSGLLGYTLLRMSRPEVSGCEERNVKAEFVR</sequence>
<evidence type="ECO:0000256" key="1">
    <source>
        <dbReference type="ARBA" id="ARBA00004429"/>
    </source>
</evidence>
<keyword evidence="2 6" id="KW-1003">Cell membrane</keyword>
<dbReference type="PANTHER" id="PTHR30341">
    <property type="entry name" value="SODIUM ION/PROTON ANTIPORTER NHAA-RELATED"/>
    <property type="match status" value="1"/>
</dbReference>
<evidence type="ECO:0000256" key="2">
    <source>
        <dbReference type="ARBA" id="ARBA00022475"/>
    </source>
</evidence>
<organism evidence="7 8">
    <name type="scientific">Novosphingobium panipatense</name>
    <dbReference type="NCBI Taxonomy" id="428991"/>
    <lineage>
        <taxon>Bacteria</taxon>
        <taxon>Pseudomonadati</taxon>
        <taxon>Pseudomonadota</taxon>
        <taxon>Alphaproteobacteria</taxon>
        <taxon>Sphingomonadales</taxon>
        <taxon>Sphingomonadaceae</taxon>
        <taxon>Novosphingobium</taxon>
    </lineage>
</organism>
<name>A0ABY1QNK5_9SPHN</name>
<keyword evidence="6" id="KW-0050">Antiport</keyword>
<feature type="transmembrane region" description="Helical" evidence="6">
    <location>
        <begin position="94"/>
        <end position="114"/>
    </location>
</feature>
<protein>
    <recommendedName>
        <fullName evidence="6">Na(+)/H(+) antiporter NhaA</fullName>
    </recommendedName>
    <alternativeName>
        <fullName evidence="6">Sodium/proton antiporter NhaA</fullName>
    </alternativeName>
</protein>
<keyword evidence="6" id="KW-0813">Transport</keyword>
<dbReference type="Gene3D" id="1.20.1530.10">
    <property type="entry name" value="Na+/H+ antiporter like domain"/>
    <property type="match status" value="1"/>
</dbReference>
<dbReference type="NCBIfam" id="TIGR00773">
    <property type="entry name" value="NhaA"/>
    <property type="match status" value="1"/>
</dbReference>
<keyword evidence="6" id="KW-0739">Sodium transport</keyword>
<dbReference type="PANTHER" id="PTHR30341:SF0">
    <property type="entry name" value="NA(+)_H(+) ANTIPORTER NHAA"/>
    <property type="match status" value="1"/>
</dbReference>
<dbReference type="NCBIfam" id="NF007112">
    <property type="entry name" value="PRK09561.1"/>
    <property type="match status" value="1"/>
</dbReference>
<keyword evidence="5 6" id="KW-0472">Membrane</keyword>
<keyword evidence="6" id="KW-0406">Ion transport</keyword>
<comment type="similarity">
    <text evidence="6">Belongs to the NhaA Na(+)/H(+) (TC 2.A.33) antiporter family.</text>
</comment>
<keyword evidence="4 6" id="KW-1133">Transmembrane helix</keyword>
<evidence type="ECO:0000313" key="8">
    <source>
        <dbReference type="Proteomes" id="UP001157910"/>
    </source>
</evidence>
<proteinExistence type="inferred from homology"/>
<keyword evidence="3 6" id="KW-0812">Transmembrane</keyword>
<keyword evidence="8" id="KW-1185">Reference proteome</keyword>
<dbReference type="Pfam" id="PF06965">
    <property type="entry name" value="Na_H_antiport_1"/>
    <property type="match status" value="1"/>
</dbReference>
<accession>A0ABY1QNK5</accession>
<feature type="transmembrane region" description="Helical" evidence="6">
    <location>
        <begin position="206"/>
        <end position="236"/>
    </location>
</feature>
<feature type="transmembrane region" description="Helical" evidence="6">
    <location>
        <begin position="331"/>
        <end position="353"/>
    </location>
</feature>
<feature type="transmembrane region" description="Helical" evidence="6">
    <location>
        <begin position="120"/>
        <end position="142"/>
    </location>
</feature>
<keyword evidence="6" id="KW-0915">Sodium</keyword>
<dbReference type="EMBL" id="FXUI01000009">
    <property type="protein sequence ID" value="SMP76335.1"/>
    <property type="molecule type" value="Genomic_DNA"/>
</dbReference>
<comment type="caution">
    <text evidence="7">The sequence shown here is derived from an EMBL/GenBank/DDBJ whole genome shotgun (WGS) entry which is preliminary data.</text>
</comment>
<evidence type="ECO:0000256" key="6">
    <source>
        <dbReference type="HAMAP-Rule" id="MF_01844"/>
    </source>
</evidence>
<feature type="transmembrane region" description="Helical" evidence="6">
    <location>
        <begin position="149"/>
        <end position="172"/>
    </location>
</feature>
<feature type="transmembrane region" description="Helical" evidence="6">
    <location>
        <begin position="21"/>
        <end position="41"/>
    </location>
</feature>
<dbReference type="InterPro" id="IPR023171">
    <property type="entry name" value="Na/H_antiporter_dom_sf"/>
</dbReference>
<reference evidence="7 8" key="1">
    <citation type="submission" date="2017-05" db="EMBL/GenBank/DDBJ databases">
        <authorList>
            <person name="Varghese N."/>
            <person name="Submissions S."/>
        </authorList>
    </citation>
    <scope>NUCLEOTIDE SEQUENCE [LARGE SCALE GENOMIC DNA]</scope>
    <source>
        <strain evidence="7 8">SM16</strain>
    </source>
</reference>
<dbReference type="HAMAP" id="MF_01844">
    <property type="entry name" value="NhaA"/>
    <property type="match status" value="1"/>
</dbReference>
<feature type="transmembrane region" description="Helical" evidence="6">
    <location>
        <begin position="61"/>
        <end position="78"/>
    </location>
</feature>
<evidence type="ECO:0000256" key="4">
    <source>
        <dbReference type="ARBA" id="ARBA00022989"/>
    </source>
</evidence>
<evidence type="ECO:0000313" key="7">
    <source>
        <dbReference type="EMBL" id="SMP76335.1"/>
    </source>
</evidence>
<feature type="transmembrane region" description="Helical" evidence="6">
    <location>
        <begin position="365"/>
        <end position="382"/>
    </location>
</feature>
<dbReference type="NCBIfam" id="NF007111">
    <property type="entry name" value="PRK09560.1"/>
    <property type="match status" value="1"/>
</dbReference>
<dbReference type="RefSeq" id="WP_283406714.1">
    <property type="nucleotide sequence ID" value="NZ_FXUI01000009.1"/>
</dbReference>
<feature type="transmembrane region" description="Helical" evidence="6">
    <location>
        <begin position="293"/>
        <end position="319"/>
    </location>
</feature>
<dbReference type="Proteomes" id="UP001157910">
    <property type="component" value="Unassembled WGS sequence"/>
</dbReference>
<gene>
    <name evidence="6" type="primary">nhaA</name>
    <name evidence="7" type="ORF">SAMN06296065_109102</name>
</gene>
<feature type="transmembrane region" description="Helical" evidence="6">
    <location>
        <begin position="178"/>
        <end position="194"/>
    </location>
</feature>